<proteinExistence type="predicted"/>
<dbReference type="EMBL" id="JYDU01000033">
    <property type="protein sequence ID" value="KRX97263.1"/>
    <property type="molecule type" value="Genomic_DNA"/>
</dbReference>
<reference evidence="1 2" key="1">
    <citation type="submission" date="2015-01" db="EMBL/GenBank/DDBJ databases">
        <title>Evolution of Trichinella species and genotypes.</title>
        <authorList>
            <person name="Korhonen P.K."/>
            <person name="Edoardo P."/>
            <person name="Giuseppe L.R."/>
            <person name="Gasser R.B."/>
        </authorList>
    </citation>
    <scope>NUCLEOTIDE SEQUENCE [LARGE SCALE GENOMIC DNA]</scope>
    <source>
        <strain evidence="1">ISS141</strain>
    </source>
</reference>
<dbReference type="AlphaFoldDB" id="A0A0V0YAH2"/>
<name>A0A0V0YAH2_TRIPS</name>
<dbReference type="Proteomes" id="UP000054815">
    <property type="component" value="Unassembled WGS sequence"/>
</dbReference>
<organism evidence="1 2">
    <name type="scientific">Trichinella pseudospiralis</name>
    <name type="common">Parasitic roundworm</name>
    <dbReference type="NCBI Taxonomy" id="6337"/>
    <lineage>
        <taxon>Eukaryota</taxon>
        <taxon>Metazoa</taxon>
        <taxon>Ecdysozoa</taxon>
        <taxon>Nematoda</taxon>
        <taxon>Enoplea</taxon>
        <taxon>Dorylaimia</taxon>
        <taxon>Trichinellida</taxon>
        <taxon>Trichinellidae</taxon>
        <taxon>Trichinella</taxon>
    </lineage>
</organism>
<accession>A0A0V0YAH2</accession>
<gene>
    <name evidence="1" type="ORF">T4E_950</name>
</gene>
<evidence type="ECO:0000313" key="1">
    <source>
        <dbReference type="EMBL" id="KRX97263.1"/>
    </source>
</evidence>
<sequence>MLLIHISAHSRWVWQTQSLTLLRLRSVRSNSRTTNTLKQRFIQEKQLYNQRVKHNRTRNRGRNENNHKTLTYHQNTHDHVRSLVHSRFPTRDCYVTKLTSLLTVVDADGQARKKMVPNRPYSSHNFFHQRVHLIRNYSVGKCTYCPLPEEQFPRHFGLGSAILQACWGRRAKDDLLTSLLDLLKALPLTNCGKC</sequence>
<evidence type="ECO:0000313" key="2">
    <source>
        <dbReference type="Proteomes" id="UP000054815"/>
    </source>
</evidence>
<protein>
    <submittedName>
        <fullName evidence="1">Uncharacterized protein</fullName>
    </submittedName>
</protein>
<comment type="caution">
    <text evidence="1">The sequence shown here is derived from an EMBL/GenBank/DDBJ whole genome shotgun (WGS) entry which is preliminary data.</text>
</comment>